<dbReference type="Gene3D" id="3.30.70.1430">
    <property type="entry name" value="Multidrug efflux transporter AcrB pore domain"/>
    <property type="match status" value="2"/>
</dbReference>
<proteinExistence type="inferred from homology"/>
<feature type="transmembrane region" description="Helical" evidence="8">
    <location>
        <begin position="365"/>
        <end position="384"/>
    </location>
</feature>
<comment type="similarity">
    <text evidence="2">Belongs to the resistance-nodulation-cell division (RND) (TC 2.A.6) family.</text>
</comment>
<feature type="transmembrane region" description="Helical" evidence="8">
    <location>
        <begin position="431"/>
        <end position="457"/>
    </location>
</feature>
<dbReference type="Proteomes" id="UP001501565">
    <property type="component" value="Unassembled WGS sequence"/>
</dbReference>
<keyword evidence="10" id="KW-1185">Reference proteome</keyword>
<protein>
    <submittedName>
        <fullName evidence="9">CusA/CzcA family heavy metal efflux RND transporter</fullName>
    </submittedName>
</protein>
<organism evidence="9 10">
    <name type="scientific">Litoribacillus peritrichatus</name>
    <dbReference type="NCBI Taxonomy" id="718191"/>
    <lineage>
        <taxon>Bacteria</taxon>
        <taxon>Pseudomonadati</taxon>
        <taxon>Pseudomonadota</taxon>
        <taxon>Gammaproteobacteria</taxon>
        <taxon>Oceanospirillales</taxon>
        <taxon>Oceanospirillaceae</taxon>
        <taxon>Litoribacillus</taxon>
    </lineage>
</organism>
<dbReference type="Gene3D" id="1.20.1640.10">
    <property type="entry name" value="Multidrug efflux transporter AcrB transmembrane domain"/>
    <property type="match status" value="2"/>
</dbReference>
<sequence length="1039" mass="113502">MIESVIRWSVHNRLFVLLATLILAGVGLYSLKNTPVDAIPDLSDVQVIIKTSYPGQAPQVVEDQVTYPLTTAMLSVPGAVTVRGYSFFGDSYVYVIFDEDTDLYWARSRVLEYLSQVASNLPANAKPQLGPDATGVGWVYLYALVDKTGQNDISQLRSIQDWYLKYELQTVPGVSEVAAVGGMVKQYQVRVNPDKLRAFDIPLSHIQMAIKRGNQEVGASVVEMAEAEYMVTATGYIKGEEDLQNIPLGMNQNGTPLLLKDVADIGLGPQMRRGIVELNGEGETVGGIVVMRFGENAQKTIDGVKAKLEALKKGLPDGVEVVTVYDRSGLIERAVENLWTKLFEEFLVVALVCMVFLFHVRSSLVAILSLPIGILTAFIVMNIQGINANIMSLGGIAIAIGAMIDGAIVMIENMHKHMERTPLTKENRWQVVAESASEVGPALFFSLLIITVSFVPVFTLEAQEGRMFAPLAFTKTYAMAAAAALAITLVPVLMGYFIRGKVMPEHKNPINRLLTAGYIPVLKTVLRFPKTTLLAALAILWVGIWPVDKIGSEFIPSLDEGDLMYMPTTYPGISIGKARELLQQTDKLIRTVPEVETVFGKVGRAETATDPAPLTMIETFIQLKPRDQWREGVTSESLKKELDSLVKFPGLTNAWVMPIKTRIDMLATGIKTPVGIKIAGPEISVIQDIGLQLEGILKDVPGTTSVYSERVAGGRYIKVDIQREKAARYGLNIADVQQVVSTAIGGMNVSQSVEGLERYPINLRYPQAYRDSPEQLALLPIITSNGQRIPLGDVARISIEDGPPGIKSENARINGWTFIDIEGVDVGSYVVDAKQVVNDRLDLPPGYSVSWSGQYEYMERAKEKLTYVVPLTLAIIIILLFLNFRNFVEVAIIMGTLPLAMVGSIWLMYLQGFNFSVAVGVGFIALAGVAVEIGVIMLVYLNQSYQQMLTDVEQAGGKPTVSALRNAVIHGAGVRVRPVMMTASAIIVGLLPILYGTGTGSEVMSRIAAPMVGGMVSAVILTLLVLPVVYFLWRKRTIK</sequence>
<evidence type="ECO:0000313" key="9">
    <source>
        <dbReference type="EMBL" id="GAA3933741.1"/>
    </source>
</evidence>
<feature type="transmembrane region" description="Helical" evidence="8">
    <location>
        <begin position="1007"/>
        <end position="1033"/>
    </location>
</feature>
<keyword evidence="6 8" id="KW-1133">Transmembrane helix</keyword>
<feature type="transmembrane region" description="Helical" evidence="8">
    <location>
        <begin position="891"/>
        <end position="909"/>
    </location>
</feature>
<dbReference type="Gene3D" id="3.30.70.1320">
    <property type="entry name" value="Multidrug efflux transporter AcrB pore domain like"/>
    <property type="match status" value="1"/>
</dbReference>
<feature type="transmembrane region" description="Helical" evidence="8">
    <location>
        <begin position="865"/>
        <end position="884"/>
    </location>
</feature>
<comment type="caution">
    <text evidence="9">The sequence shown here is derived from an EMBL/GenBank/DDBJ whole genome shotgun (WGS) entry which is preliminary data.</text>
</comment>
<dbReference type="SUPFAM" id="SSF82866">
    <property type="entry name" value="Multidrug efflux transporter AcrB transmembrane domain"/>
    <property type="match status" value="2"/>
</dbReference>
<evidence type="ECO:0000256" key="3">
    <source>
        <dbReference type="ARBA" id="ARBA00022448"/>
    </source>
</evidence>
<feature type="transmembrane region" description="Helical" evidence="8">
    <location>
        <begin position="477"/>
        <end position="498"/>
    </location>
</feature>
<feature type="transmembrane region" description="Helical" evidence="8">
    <location>
        <begin position="390"/>
        <end position="411"/>
    </location>
</feature>
<name>A0ABP7N0J5_9GAMM</name>
<dbReference type="InterPro" id="IPR027463">
    <property type="entry name" value="AcrB_DN_DC_subdom"/>
</dbReference>
<dbReference type="InterPro" id="IPR001036">
    <property type="entry name" value="Acrflvin-R"/>
</dbReference>
<gene>
    <name evidence="9" type="ORF">GCM10022277_32890</name>
</gene>
<dbReference type="Pfam" id="PF00873">
    <property type="entry name" value="ACR_tran"/>
    <property type="match status" value="1"/>
</dbReference>
<dbReference type="Gene3D" id="3.30.2090.10">
    <property type="entry name" value="Multidrug efflux transporter AcrB TolC docking domain, DN and DC subdomains"/>
    <property type="match status" value="2"/>
</dbReference>
<dbReference type="SUPFAM" id="SSF82714">
    <property type="entry name" value="Multidrug efflux transporter AcrB TolC docking domain, DN and DC subdomains"/>
    <property type="match status" value="2"/>
</dbReference>
<keyword evidence="3" id="KW-0813">Transport</keyword>
<dbReference type="PANTHER" id="PTHR32063">
    <property type="match status" value="1"/>
</dbReference>
<keyword evidence="7 8" id="KW-0472">Membrane</keyword>
<evidence type="ECO:0000313" key="10">
    <source>
        <dbReference type="Proteomes" id="UP001501565"/>
    </source>
</evidence>
<dbReference type="Gene3D" id="3.30.70.1440">
    <property type="entry name" value="Multidrug efflux transporter AcrB pore domain"/>
    <property type="match status" value="1"/>
</dbReference>
<evidence type="ECO:0000256" key="8">
    <source>
        <dbReference type="SAM" id="Phobius"/>
    </source>
</evidence>
<feature type="transmembrane region" description="Helical" evidence="8">
    <location>
        <begin position="915"/>
        <end position="941"/>
    </location>
</feature>
<dbReference type="SUPFAM" id="SSF82693">
    <property type="entry name" value="Multidrug efflux transporter AcrB pore domain, PN1, PN2, PC1 and PC2 subdomains"/>
    <property type="match status" value="2"/>
</dbReference>
<feature type="transmembrane region" description="Helical" evidence="8">
    <location>
        <begin position="338"/>
        <end position="358"/>
    </location>
</feature>
<dbReference type="PANTHER" id="PTHR32063:SF19">
    <property type="entry name" value="CATION EFFLUX SYSTEM PROTEIN CUSA"/>
    <property type="match status" value="1"/>
</dbReference>
<feature type="transmembrane region" description="Helical" evidence="8">
    <location>
        <begin position="979"/>
        <end position="995"/>
    </location>
</feature>
<dbReference type="PRINTS" id="PR00702">
    <property type="entry name" value="ACRIFLAVINRP"/>
</dbReference>
<dbReference type="RefSeq" id="WP_344799680.1">
    <property type="nucleotide sequence ID" value="NZ_BAABBN010000012.1"/>
</dbReference>
<keyword evidence="5 8" id="KW-0812">Transmembrane</keyword>
<evidence type="ECO:0000256" key="2">
    <source>
        <dbReference type="ARBA" id="ARBA00010942"/>
    </source>
</evidence>
<dbReference type="EMBL" id="BAABBN010000012">
    <property type="protein sequence ID" value="GAA3933741.1"/>
    <property type="molecule type" value="Genomic_DNA"/>
</dbReference>
<evidence type="ECO:0000256" key="5">
    <source>
        <dbReference type="ARBA" id="ARBA00022692"/>
    </source>
</evidence>
<feature type="transmembrane region" description="Helical" evidence="8">
    <location>
        <begin position="531"/>
        <end position="547"/>
    </location>
</feature>
<reference evidence="10" key="1">
    <citation type="journal article" date="2019" name="Int. J. Syst. Evol. Microbiol.">
        <title>The Global Catalogue of Microorganisms (GCM) 10K type strain sequencing project: providing services to taxonomists for standard genome sequencing and annotation.</title>
        <authorList>
            <consortium name="The Broad Institute Genomics Platform"/>
            <consortium name="The Broad Institute Genome Sequencing Center for Infectious Disease"/>
            <person name="Wu L."/>
            <person name="Ma J."/>
        </authorList>
    </citation>
    <scope>NUCLEOTIDE SEQUENCE [LARGE SCALE GENOMIC DNA]</scope>
    <source>
        <strain evidence="10">JCM 17551</strain>
    </source>
</reference>
<evidence type="ECO:0000256" key="6">
    <source>
        <dbReference type="ARBA" id="ARBA00022989"/>
    </source>
</evidence>
<keyword evidence="4" id="KW-1003">Cell membrane</keyword>
<accession>A0ABP7N0J5</accession>
<evidence type="ECO:0000256" key="1">
    <source>
        <dbReference type="ARBA" id="ARBA00004651"/>
    </source>
</evidence>
<comment type="subcellular location">
    <subcellularLocation>
        <location evidence="1">Cell membrane</location>
        <topology evidence="1">Multi-pass membrane protein</topology>
    </subcellularLocation>
</comment>
<dbReference type="NCBIfam" id="TIGR00914">
    <property type="entry name" value="2A0601"/>
    <property type="match status" value="1"/>
</dbReference>
<evidence type="ECO:0000256" key="7">
    <source>
        <dbReference type="ARBA" id="ARBA00023136"/>
    </source>
</evidence>
<dbReference type="InterPro" id="IPR004763">
    <property type="entry name" value="CusA-like"/>
</dbReference>
<evidence type="ECO:0000256" key="4">
    <source>
        <dbReference type="ARBA" id="ARBA00022475"/>
    </source>
</evidence>